<dbReference type="RefSeq" id="WP_194119905.1">
    <property type="nucleotide sequence ID" value="NZ_JACYGY010000001.1"/>
</dbReference>
<keyword evidence="3" id="KW-1185">Reference proteome</keyword>
<name>A0ABR9W839_9BACT</name>
<accession>A0ABR9W839</accession>
<proteinExistence type="predicted"/>
<protein>
    <recommendedName>
        <fullName evidence="1">DUF6965 domain-containing protein</fullName>
    </recommendedName>
</protein>
<dbReference type="Pfam" id="PF22292">
    <property type="entry name" value="DUF6965"/>
    <property type="match status" value="1"/>
</dbReference>
<evidence type="ECO:0000259" key="1">
    <source>
        <dbReference type="Pfam" id="PF22292"/>
    </source>
</evidence>
<dbReference type="EMBL" id="JACYGY010000001">
    <property type="protein sequence ID" value="MBE9461640.1"/>
    <property type="molecule type" value="Genomic_DNA"/>
</dbReference>
<dbReference type="Proteomes" id="UP000634134">
    <property type="component" value="Unassembled WGS sequence"/>
</dbReference>
<organism evidence="2 3">
    <name type="scientific">Dyadobacter subterraneus</name>
    <dbReference type="NCBI Taxonomy" id="2773304"/>
    <lineage>
        <taxon>Bacteria</taxon>
        <taxon>Pseudomonadati</taxon>
        <taxon>Bacteroidota</taxon>
        <taxon>Cytophagia</taxon>
        <taxon>Cytophagales</taxon>
        <taxon>Spirosomataceae</taxon>
        <taxon>Dyadobacter</taxon>
    </lineage>
</organism>
<comment type="caution">
    <text evidence="2">The sequence shown here is derived from an EMBL/GenBank/DDBJ whole genome shotgun (WGS) entry which is preliminary data.</text>
</comment>
<gene>
    <name evidence="2" type="ORF">IEE83_07075</name>
</gene>
<sequence>MSIQELEDYFATVKLPENPVKINGYATIEESDVFVAAQLAIITRQPESYQKTSAYLRLMEFKQWLENRP</sequence>
<evidence type="ECO:0000313" key="3">
    <source>
        <dbReference type="Proteomes" id="UP000634134"/>
    </source>
</evidence>
<evidence type="ECO:0000313" key="2">
    <source>
        <dbReference type="EMBL" id="MBE9461640.1"/>
    </source>
</evidence>
<dbReference type="InterPro" id="IPR054238">
    <property type="entry name" value="DUF6965"/>
</dbReference>
<reference evidence="3" key="1">
    <citation type="submission" date="2023-07" db="EMBL/GenBank/DDBJ databases">
        <title>Dyadobacter sp. nov 'subterranea' isolated from contaminted grondwater.</title>
        <authorList>
            <person name="Szabo I."/>
            <person name="Al-Omari J."/>
            <person name="Szerdahelyi S.G."/>
            <person name="Rado J."/>
        </authorList>
    </citation>
    <scope>NUCLEOTIDE SEQUENCE [LARGE SCALE GENOMIC DNA]</scope>
    <source>
        <strain evidence="3">UP-52</strain>
    </source>
</reference>
<feature type="domain" description="DUF6965" evidence="1">
    <location>
        <begin position="1"/>
        <end position="67"/>
    </location>
</feature>